<gene>
    <name evidence="1" type="ORF">WKI67_35060</name>
</gene>
<name>A0ACC6Q4U8_9ACTN</name>
<evidence type="ECO:0000313" key="2">
    <source>
        <dbReference type="Proteomes" id="UP001377168"/>
    </source>
</evidence>
<dbReference type="Proteomes" id="UP001377168">
    <property type="component" value="Unassembled WGS sequence"/>
</dbReference>
<dbReference type="EMBL" id="JBBKAJ010000022">
    <property type="protein sequence ID" value="MEJ8638590.1"/>
    <property type="molecule type" value="Genomic_DNA"/>
</dbReference>
<keyword evidence="2" id="KW-1185">Reference proteome</keyword>
<protein>
    <submittedName>
        <fullName evidence="1">Uncharacterized protein</fullName>
    </submittedName>
</protein>
<accession>A0ACC6Q4U8</accession>
<reference evidence="1" key="1">
    <citation type="submission" date="2024-03" db="EMBL/GenBank/DDBJ databases">
        <title>Novel Streptomyces species of biotechnological and ecological value are a feature of Machair soil.</title>
        <authorList>
            <person name="Prole J.R."/>
            <person name="Goodfellow M."/>
            <person name="Allenby N."/>
            <person name="Ward A.C."/>
        </authorList>
    </citation>
    <scope>NUCLEOTIDE SEQUENCE</scope>
    <source>
        <strain evidence="1">MS2.AVA.5</strain>
    </source>
</reference>
<proteinExistence type="predicted"/>
<sequence>MVTIRRRTHRSAALLAVLCLCSLATLTACGDGGDGGDASDTETTASTSETAPATGTPEEDTATPTESESETTEPDEETTETEDDTTDTTDTADEETESDDSSSSSDVPHGTWTGNARISVDFADPGCAASSQTYSLPATLIIDDPAGSESNGFHLSWASDSQSAAGAFGVTSALSGTDTTDGESVETGHWSLTDDGGGDISGSLTDTGGSQGLALNLVFVPKPLFPCSGYTPFAYSMAEGTTLEGTLTEDSASLTLSGTTSDGTRSFRVEWS</sequence>
<comment type="caution">
    <text evidence="1">The sequence shown here is derived from an EMBL/GenBank/DDBJ whole genome shotgun (WGS) entry which is preliminary data.</text>
</comment>
<evidence type="ECO:0000313" key="1">
    <source>
        <dbReference type="EMBL" id="MEJ8638590.1"/>
    </source>
</evidence>
<organism evidence="1 2">
    <name type="scientific">Streptomyces achmelvichensis</name>
    <dbReference type="NCBI Taxonomy" id="3134111"/>
    <lineage>
        <taxon>Bacteria</taxon>
        <taxon>Bacillati</taxon>
        <taxon>Actinomycetota</taxon>
        <taxon>Actinomycetes</taxon>
        <taxon>Kitasatosporales</taxon>
        <taxon>Streptomycetaceae</taxon>
        <taxon>Streptomyces</taxon>
    </lineage>
</organism>